<gene>
    <name evidence="3" type="ORF">FALBO_8583</name>
</gene>
<accession>A0A8H4LBL3</accession>
<evidence type="ECO:0000259" key="2">
    <source>
        <dbReference type="Pfam" id="PF12937"/>
    </source>
</evidence>
<dbReference type="InterPro" id="IPR001810">
    <property type="entry name" value="F-box_dom"/>
</dbReference>
<keyword evidence="4" id="KW-1185">Reference proteome</keyword>
<feature type="chain" id="PRO_5034089310" description="F-box domain-containing protein" evidence="1">
    <location>
        <begin position="26"/>
        <end position="181"/>
    </location>
</feature>
<dbReference type="InterPro" id="IPR036770">
    <property type="entry name" value="Ankyrin_rpt-contain_sf"/>
</dbReference>
<dbReference type="EMBL" id="JAADYS010001168">
    <property type="protein sequence ID" value="KAF4464589.1"/>
    <property type="molecule type" value="Genomic_DNA"/>
</dbReference>
<dbReference type="SUPFAM" id="SSF48403">
    <property type="entry name" value="Ankyrin repeat"/>
    <property type="match status" value="1"/>
</dbReference>
<dbReference type="Pfam" id="PF12937">
    <property type="entry name" value="F-box-like"/>
    <property type="match status" value="1"/>
</dbReference>
<sequence length="181" mass="20645">MDRLSALPTEILILILSFLWPLTDGHNFLLASKRFYNYLISDLWKEYGRQANWYPLFAAARRGNIPLMQKCLDAGAKVDTCWNSRHLSFGISVNQRPLRGAIFFAQLEAVEWLLDHGADPNNTYDEVFKSTPLNMARDWFNIRQNVVDFAVRRGERQPGRRATMAQRASGIVDALIKAGAT</sequence>
<reference evidence="3 4" key="1">
    <citation type="submission" date="2020-01" db="EMBL/GenBank/DDBJ databases">
        <title>Identification and distribution of gene clusters putatively required for synthesis of sphingolipid metabolism inhibitors in phylogenetically diverse species of the filamentous fungus Fusarium.</title>
        <authorList>
            <person name="Kim H.-S."/>
            <person name="Busman M."/>
            <person name="Brown D.W."/>
            <person name="Divon H."/>
            <person name="Uhlig S."/>
            <person name="Proctor R.H."/>
        </authorList>
    </citation>
    <scope>NUCLEOTIDE SEQUENCE [LARGE SCALE GENOMIC DNA]</scope>
    <source>
        <strain evidence="3 4">NRRL 20459</strain>
    </source>
</reference>
<name>A0A8H4LBL3_9HYPO</name>
<dbReference type="Gene3D" id="1.25.40.20">
    <property type="entry name" value="Ankyrin repeat-containing domain"/>
    <property type="match status" value="1"/>
</dbReference>
<evidence type="ECO:0000256" key="1">
    <source>
        <dbReference type="SAM" id="SignalP"/>
    </source>
</evidence>
<evidence type="ECO:0000313" key="4">
    <source>
        <dbReference type="Proteomes" id="UP000554235"/>
    </source>
</evidence>
<keyword evidence="1" id="KW-0732">Signal</keyword>
<feature type="signal peptide" evidence="1">
    <location>
        <begin position="1"/>
        <end position="25"/>
    </location>
</feature>
<dbReference type="InterPro" id="IPR002110">
    <property type="entry name" value="Ankyrin_rpt"/>
</dbReference>
<evidence type="ECO:0000313" key="3">
    <source>
        <dbReference type="EMBL" id="KAF4464589.1"/>
    </source>
</evidence>
<protein>
    <recommendedName>
        <fullName evidence="2">F-box domain-containing protein</fullName>
    </recommendedName>
</protein>
<dbReference type="Pfam" id="PF12796">
    <property type="entry name" value="Ank_2"/>
    <property type="match status" value="1"/>
</dbReference>
<proteinExistence type="predicted"/>
<dbReference type="Proteomes" id="UP000554235">
    <property type="component" value="Unassembled WGS sequence"/>
</dbReference>
<dbReference type="OrthoDB" id="194358at2759"/>
<organism evidence="3 4">
    <name type="scientific">Fusarium albosuccineum</name>
    <dbReference type="NCBI Taxonomy" id="1237068"/>
    <lineage>
        <taxon>Eukaryota</taxon>
        <taxon>Fungi</taxon>
        <taxon>Dikarya</taxon>
        <taxon>Ascomycota</taxon>
        <taxon>Pezizomycotina</taxon>
        <taxon>Sordariomycetes</taxon>
        <taxon>Hypocreomycetidae</taxon>
        <taxon>Hypocreales</taxon>
        <taxon>Nectriaceae</taxon>
        <taxon>Fusarium</taxon>
        <taxon>Fusarium decemcellulare species complex</taxon>
    </lineage>
</organism>
<dbReference type="AlphaFoldDB" id="A0A8H4LBL3"/>
<comment type="caution">
    <text evidence="3">The sequence shown here is derived from an EMBL/GenBank/DDBJ whole genome shotgun (WGS) entry which is preliminary data.</text>
</comment>
<feature type="domain" description="F-box" evidence="2">
    <location>
        <begin position="5"/>
        <end position="46"/>
    </location>
</feature>